<dbReference type="SUPFAM" id="SSF103473">
    <property type="entry name" value="MFS general substrate transporter"/>
    <property type="match status" value="1"/>
</dbReference>
<dbReference type="Pfam" id="PF07690">
    <property type="entry name" value="MFS_1"/>
    <property type="match status" value="1"/>
</dbReference>
<feature type="transmembrane region" description="Helical" evidence="7">
    <location>
        <begin position="99"/>
        <end position="120"/>
    </location>
</feature>
<dbReference type="Proteomes" id="UP000822142">
    <property type="component" value="Unassembled WGS sequence"/>
</dbReference>
<keyword evidence="3" id="KW-0813">Transport</keyword>
<feature type="transmembrane region" description="Helical" evidence="7">
    <location>
        <begin position="44"/>
        <end position="62"/>
    </location>
</feature>
<feature type="transmembrane region" description="Helical" evidence="7">
    <location>
        <begin position="141"/>
        <end position="160"/>
    </location>
</feature>
<reference evidence="8 9" key="1">
    <citation type="journal article" date="2020" name="Cell Host Microbe">
        <title>Functional and Genomic Variation between Human-Derived Isolates of Lachnospiraceae Reveals Inter- and Intra-Species Diversity.</title>
        <authorList>
            <person name="Sorbara M.T."/>
            <person name="Littmann E.R."/>
            <person name="Fontana E."/>
            <person name="Moody T.U."/>
            <person name="Kohout C.E."/>
            <person name="Gjonbalaj M."/>
            <person name="Eaton V."/>
            <person name="Seok R."/>
            <person name="Leiner I.M."/>
            <person name="Pamer E.G."/>
        </authorList>
    </citation>
    <scope>NUCLEOTIDE SEQUENCE [LARGE SCALE GENOMIC DNA]</scope>
    <source>
        <strain evidence="8 9">MSK.15.26</strain>
    </source>
</reference>
<gene>
    <name evidence="8" type="ORF">G5A70_00760</name>
</gene>
<comment type="similarity">
    <text evidence="2">Belongs to the major facilitator superfamily.</text>
</comment>
<accession>A0ABX2I2R4</accession>
<feature type="transmembrane region" description="Helical" evidence="7">
    <location>
        <begin position="273"/>
        <end position="292"/>
    </location>
</feature>
<evidence type="ECO:0000256" key="2">
    <source>
        <dbReference type="ARBA" id="ARBA00008335"/>
    </source>
</evidence>
<feature type="transmembrane region" description="Helical" evidence="7">
    <location>
        <begin position="210"/>
        <end position="229"/>
    </location>
</feature>
<comment type="subcellular location">
    <subcellularLocation>
        <location evidence="1">Cell membrane</location>
        <topology evidence="1">Multi-pass membrane protein</topology>
    </subcellularLocation>
</comment>
<keyword evidence="4 7" id="KW-0812">Transmembrane</keyword>
<sequence length="390" mass="42215">MKLSAKATIYGCYLGYITQAIVNNLPPLLFLTFRREFGVTLDQISLLITMNFCVQILVDLISPKIIEKTGYRKAALCAFLTVMLGLTGFYWIPFVLPPYAGILLCMVCNAIGGGILEVIVSPMVEACPGENKEARMSFLHSFYCWGHMGVVLLSTLYFALAGIENWRFLPPLWALVPLGTFLLFTRVPIYAVHGDDEETKLPKSIFRYKVFWVLFLLMVCAGASEQAVSQWSSLFAEEGLKVSKTMGDLLGPCAFAFCMGLSRLFYGRKGEKLNILLSLKATSVLCVAGYLITALSPLPLLSLAGCALCGFSVGLMWPGVFSLGASYLKGGGTFMFAMFALAGDVGCSAGPAVVGILSDMTGKLNLGILAAVVFPIGLWGLSWGLGKRRG</sequence>
<feature type="transmembrane region" description="Helical" evidence="7">
    <location>
        <begin position="364"/>
        <end position="385"/>
    </location>
</feature>
<feature type="transmembrane region" description="Helical" evidence="7">
    <location>
        <begin position="333"/>
        <end position="358"/>
    </location>
</feature>
<dbReference type="EMBL" id="JAAITA010000001">
    <property type="protein sequence ID" value="NSJ84738.1"/>
    <property type="molecule type" value="Genomic_DNA"/>
</dbReference>
<evidence type="ECO:0000256" key="7">
    <source>
        <dbReference type="SAM" id="Phobius"/>
    </source>
</evidence>
<evidence type="ECO:0000313" key="8">
    <source>
        <dbReference type="EMBL" id="NSJ84738.1"/>
    </source>
</evidence>
<dbReference type="Gene3D" id="1.20.1250.20">
    <property type="entry name" value="MFS general substrate transporter like domains"/>
    <property type="match status" value="2"/>
</dbReference>
<evidence type="ECO:0000256" key="1">
    <source>
        <dbReference type="ARBA" id="ARBA00004651"/>
    </source>
</evidence>
<dbReference type="PANTHER" id="PTHR23514">
    <property type="entry name" value="BYPASS OF STOP CODON PROTEIN 6"/>
    <property type="match status" value="1"/>
</dbReference>
<feature type="transmembrane region" description="Helical" evidence="7">
    <location>
        <begin position="74"/>
        <end position="93"/>
    </location>
</feature>
<comment type="caution">
    <text evidence="8">The sequence shown here is derived from an EMBL/GenBank/DDBJ whole genome shotgun (WGS) entry which is preliminary data.</text>
</comment>
<keyword evidence="5 7" id="KW-1133">Transmembrane helix</keyword>
<dbReference type="InterPro" id="IPR036259">
    <property type="entry name" value="MFS_trans_sf"/>
</dbReference>
<dbReference type="InterPro" id="IPR011701">
    <property type="entry name" value="MFS"/>
</dbReference>
<feature type="transmembrane region" description="Helical" evidence="7">
    <location>
        <begin position="298"/>
        <end position="321"/>
    </location>
</feature>
<dbReference type="RefSeq" id="WP_173747217.1">
    <property type="nucleotide sequence ID" value="NZ_JAAITA010000001.1"/>
</dbReference>
<evidence type="ECO:0000256" key="6">
    <source>
        <dbReference type="ARBA" id="ARBA00023136"/>
    </source>
</evidence>
<keyword evidence="6 7" id="KW-0472">Membrane</keyword>
<dbReference type="InterPro" id="IPR051788">
    <property type="entry name" value="MFS_Transporter"/>
</dbReference>
<evidence type="ECO:0000313" key="9">
    <source>
        <dbReference type="Proteomes" id="UP000822142"/>
    </source>
</evidence>
<feature type="transmembrane region" description="Helical" evidence="7">
    <location>
        <begin position="249"/>
        <end position="266"/>
    </location>
</feature>
<proteinExistence type="inferred from homology"/>
<feature type="transmembrane region" description="Helical" evidence="7">
    <location>
        <begin position="12"/>
        <end position="32"/>
    </location>
</feature>
<evidence type="ECO:0000256" key="5">
    <source>
        <dbReference type="ARBA" id="ARBA00022989"/>
    </source>
</evidence>
<feature type="transmembrane region" description="Helical" evidence="7">
    <location>
        <begin position="172"/>
        <end position="189"/>
    </location>
</feature>
<evidence type="ECO:0000256" key="3">
    <source>
        <dbReference type="ARBA" id="ARBA00022448"/>
    </source>
</evidence>
<name>A0ABX2I2R4_BLAHA</name>
<evidence type="ECO:0000256" key="4">
    <source>
        <dbReference type="ARBA" id="ARBA00022692"/>
    </source>
</evidence>
<keyword evidence="9" id="KW-1185">Reference proteome</keyword>
<dbReference type="PANTHER" id="PTHR23514:SF3">
    <property type="entry name" value="BYPASS OF STOP CODON PROTEIN 6"/>
    <property type="match status" value="1"/>
</dbReference>
<protein>
    <submittedName>
        <fullName evidence="8">MFS transporter</fullName>
    </submittedName>
</protein>
<organism evidence="8 9">
    <name type="scientific">Blautia hansenii</name>
    <name type="common">Ruminococcus hansenii</name>
    <dbReference type="NCBI Taxonomy" id="1322"/>
    <lineage>
        <taxon>Bacteria</taxon>
        <taxon>Bacillati</taxon>
        <taxon>Bacillota</taxon>
        <taxon>Clostridia</taxon>
        <taxon>Lachnospirales</taxon>
        <taxon>Lachnospiraceae</taxon>
        <taxon>Blautia</taxon>
    </lineage>
</organism>